<dbReference type="EMBL" id="MN739043">
    <property type="protein sequence ID" value="QHS85397.1"/>
    <property type="molecule type" value="Genomic_DNA"/>
</dbReference>
<protein>
    <submittedName>
        <fullName evidence="1">Uncharacterized protein</fullName>
    </submittedName>
</protein>
<organism evidence="1">
    <name type="scientific">viral metagenome</name>
    <dbReference type="NCBI Taxonomy" id="1070528"/>
    <lineage>
        <taxon>unclassified sequences</taxon>
        <taxon>metagenomes</taxon>
        <taxon>organismal metagenomes</taxon>
    </lineage>
</organism>
<accession>A0A6C0AZH8</accession>
<reference evidence="1" key="1">
    <citation type="journal article" date="2020" name="Nature">
        <title>Giant virus diversity and host interactions through global metagenomics.</title>
        <authorList>
            <person name="Schulz F."/>
            <person name="Roux S."/>
            <person name="Paez-Espino D."/>
            <person name="Jungbluth S."/>
            <person name="Walsh D.A."/>
            <person name="Denef V.J."/>
            <person name="McMahon K.D."/>
            <person name="Konstantinidis K.T."/>
            <person name="Eloe-Fadrosh E.A."/>
            <person name="Kyrpides N.C."/>
            <person name="Woyke T."/>
        </authorList>
    </citation>
    <scope>NUCLEOTIDE SEQUENCE</scope>
    <source>
        <strain evidence="1">GVMAG-M-3300009182-78</strain>
    </source>
</reference>
<dbReference type="AlphaFoldDB" id="A0A6C0AZH8"/>
<evidence type="ECO:0000313" key="1">
    <source>
        <dbReference type="EMBL" id="QHS85397.1"/>
    </source>
</evidence>
<sequence length="180" mass="21538">MVSKNHLVVCELFNKHIHGYDDSSYDIVKNHYLCMHVSKNRSIFESRDYNEDDTDEFYECHIMDVADLHGAYYLSYAAQRNKNHPFIRNYKRIISKNNYIQPHIAKVIYLSSGECVAIIKTFWLRLIQRAWKRVFQERKRVFKRRMLPASLRHREIHGSWPKDCYHFPQLHGMLSATATT</sequence>
<name>A0A6C0AZH8_9ZZZZ</name>
<proteinExistence type="predicted"/>